<name>A0ABP6ENR4_9ACTN</name>
<dbReference type="InterPro" id="IPR012334">
    <property type="entry name" value="Pectin_lyas_fold"/>
</dbReference>
<reference evidence="4" key="1">
    <citation type="journal article" date="2019" name="Int. J. Syst. Evol. Microbiol.">
        <title>The Global Catalogue of Microorganisms (GCM) 10K type strain sequencing project: providing services to taxonomists for standard genome sequencing and annotation.</title>
        <authorList>
            <consortium name="The Broad Institute Genomics Platform"/>
            <consortium name="The Broad Institute Genome Sequencing Center for Infectious Disease"/>
            <person name="Wu L."/>
            <person name="Ma J."/>
        </authorList>
    </citation>
    <scope>NUCLEOTIDE SEQUENCE [LARGE SCALE GENOMIC DNA]</scope>
    <source>
        <strain evidence="4">JCM 16374</strain>
    </source>
</reference>
<dbReference type="PANTHER" id="PTHR22990:SF15">
    <property type="entry name" value="F-BOX ONLY PROTEIN 10"/>
    <property type="match status" value="1"/>
</dbReference>
<dbReference type="EMBL" id="BAAARK010000017">
    <property type="protein sequence ID" value="GAA2673015.1"/>
    <property type="molecule type" value="Genomic_DNA"/>
</dbReference>
<sequence length="568" mass="58594">MVARYVVSPQGARRAHPDIGSALAAAARRGRAARVEIAPGRYEELLSVEGDVELVAVDGPGSVVVHRPRGTVLDAAGTVRVHGLVLSGRDADVVNCCAGTLVLDHVEVRAPGGVGVHARPNTTVTLRDSEVRHGRTLFAGADGRIERCRFVDAADNAVAAIEGARITVRDSWIGGSRLHGVRVSDARAEVTGCRLTGTRKASLVADTQAELAVADCAIDAVDAEAVLFIEQSRGSVDGIRVTDAQHGIAVASGADPVVRGCTLTGCRDTGINVQTGGRGRFEDCTVVAAGNIAVFSTDGGAPDVHGCRIAGGNVGIAVTAAARGRFARIEVEDLTSVALRVRDESTATFERVRVARCPSGLETKGGVGTTAEVVDAAFRDCGMSAVEVLGHSRATLKGAVAERGRLGFGVGEDGQLFLHDCAVTAVSAGGAIGFGAARLVARDLTVTGSAAFGVCGLGSAYLDVVNGRFVDCAAVGASFDERATGRLADCAIDGDRGAAVLDNGRVELVSLRTTLRVVKREPKPAEPAPTIVNNFHGPVFNAAATGIQLAWNNHDVIQQQTNEDGSRT</sequence>
<dbReference type="InterPro" id="IPR039448">
    <property type="entry name" value="Beta_helix"/>
</dbReference>
<evidence type="ECO:0000256" key="1">
    <source>
        <dbReference type="ARBA" id="ARBA00022737"/>
    </source>
</evidence>
<organism evidence="3 4">
    <name type="scientific">Streptomyces lunalinharesii</name>
    <dbReference type="NCBI Taxonomy" id="333384"/>
    <lineage>
        <taxon>Bacteria</taxon>
        <taxon>Bacillati</taxon>
        <taxon>Actinomycetota</taxon>
        <taxon>Actinomycetes</taxon>
        <taxon>Kitasatosporales</taxon>
        <taxon>Streptomycetaceae</taxon>
        <taxon>Streptomyces</taxon>
    </lineage>
</organism>
<dbReference type="PANTHER" id="PTHR22990">
    <property type="entry name" value="F-BOX ONLY PROTEIN"/>
    <property type="match status" value="1"/>
</dbReference>
<evidence type="ECO:0000313" key="4">
    <source>
        <dbReference type="Proteomes" id="UP001500994"/>
    </source>
</evidence>
<feature type="domain" description="Right handed beta helix" evidence="2">
    <location>
        <begin position="247"/>
        <end position="396"/>
    </location>
</feature>
<dbReference type="Pfam" id="PF13229">
    <property type="entry name" value="Beta_helix"/>
    <property type="match status" value="1"/>
</dbReference>
<dbReference type="Gene3D" id="2.160.20.10">
    <property type="entry name" value="Single-stranded right-handed beta-helix, Pectin lyase-like"/>
    <property type="match status" value="1"/>
</dbReference>
<dbReference type="RefSeq" id="WP_344579714.1">
    <property type="nucleotide sequence ID" value="NZ_BAAARK010000017.1"/>
</dbReference>
<dbReference type="InterPro" id="IPR051550">
    <property type="entry name" value="SCF-Subunits/Alg-Epimerases"/>
</dbReference>
<comment type="caution">
    <text evidence="3">The sequence shown here is derived from an EMBL/GenBank/DDBJ whole genome shotgun (WGS) entry which is preliminary data.</text>
</comment>
<dbReference type="InterPro" id="IPR006626">
    <property type="entry name" value="PbH1"/>
</dbReference>
<keyword evidence="4" id="KW-1185">Reference proteome</keyword>
<dbReference type="SUPFAM" id="SSF51126">
    <property type="entry name" value="Pectin lyase-like"/>
    <property type="match status" value="2"/>
</dbReference>
<keyword evidence="1" id="KW-0677">Repeat</keyword>
<dbReference type="Proteomes" id="UP001500994">
    <property type="component" value="Unassembled WGS sequence"/>
</dbReference>
<proteinExistence type="predicted"/>
<dbReference type="SMART" id="SM00710">
    <property type="entry name" value="PbH1"/>
    <property type="match status" value="7"/>
</dbReference>
<evidence type="ECO:0000313" key="3">
    <source>
        <dbReference type="EMBL" id="GAA2673015.1"/>
    </source>
</evidence>
<evidence type="ECO:0000259" key="2">
    <source>
        <dbReference type="Pfam" id="PF13229"/>
    </source>
</evidence>
<dbReference type="InterPro" id="IPR011050">
    <property type="entry name" value="Pectin_lyase_fold/virulence"/>
</dbReference>
<protein>
    <recommendedName>
        <fullName evidence="2">Right handed beta helix domain-containing protein</fullName>
    </recommendedName>
</protein>
<accession>A0ABP6ENR4</accession>
<gene>
    <name evidence="3" type="ORF">GCM10009864_49510</name>
</gene>